<dbReference type="GeneID" id="55009843"/>
<accession>A0A3S9U8Q5</accession>
<evidence type="ECO:0000313" key="2">
    <source>
        <dbReference type="Proteomes" id="UP000287372"/>
    </source>
</evidence>
<dbReference type="KEGG" id="vg:55009843"/>
<keyword evidence="2" id="KW-1185">Reference proteome</keyword>
<protein>
    <submittedName>
        <fullName evidence="1">Uncharacterized protein</fullName>
    </submittedName>
</protein>
<evidence type="ECO:0000313" key="1">
    <source>
        <dbReference type="EMBL" id="AZS06704.1"/>
    </source>
</evidence>
<dbReference type="Proteomes" id="UP000287372">
    <property type="component" value="Segment"/>
</dbReference>
<name>A0A3S9U8Q5_9CAUD</name>
<reference evidence="1 2" key="1">
    <citation type="submission" date="2018-12" db="EMBL/GenBank/DDBJ databases">
        <authorList>
            <person name="Lieu J.K."/>
            <person name="Tian C.Z."/>
            <person name="Hsaio W.J."/>
            <person name="Shaffer C.D."/>
            <person name="Weston-Hafer K.A."/>
            <person name="Russell D.A."/>
            <person name="Pope W.H."/>
            <person name="Jacobs-Sera D."/>
            <person name="Hendrix R.W."/>
            <person name="Hatfull G.F."/>
        </authorList>
    </citation>
    <scope>NUCLEOTIDE SEQUENCE [LARGE SCALE GENOMIC DNA]</scope>
</reference>
<dbReference type="RefSeq" id="YP_009818500.1">
    <property type="nucleotide sequence ID" value="NC_048139.1"/>
</dbReference>
<organism evidence="1 2">
    <name type="scientific">Streptomyces phage Hiyaa</name>
    <dbReference type="NCBI Taxonomy" id="2499072"/>
    <lineage>
        <taxon>Viruses</taxon>
        <taxon>Duplodnaviria</taxon>
        <taxon>Heunggongvirae</taxon>
        <taxon>Uroviricota</taxon>
        <taxon>Caudoviricetes</taxon>
        <taxon>Hiyaavirus</taxon>
        <taxon>Hiyaavirus hiyaa</taxon>
    </lineage>
</organism>
<proteinExistence type="predicted"/>
<gene>
    <name evidence="1" type="primary">65</name>
    <name evidence="1" type="ORF">SEA_HIYAA_65</name>
</gene>
<sequence>MRVTITSDVLEHEHDGQPVNSNFATAYIAGAEPYIVPGVTSWDNVQAEMPDPNTVVITADLTTLDTVPKDDASTHGDTPVTTDWVRDYVTGADAYWLAPGVLRATEVTFAD</sequence>
<dbReference type="EMBL" id="MK279841">
    <property type="protein sequence ID" value="AZS06704.1"/>
    <property type="molecule type" value="Genomic_DNA"/>
</dbReference>